<organism evidence="7 8">
    <name type="scientific">Fusobacterium mortiferum ATCC 9817</name>
    <dbReference type="NCBI Taxonomy" id="469616"/>
    <lineage>
        <taxon>Bacteria</taxon>
        <taxon>Fusobacteriati</taxon>
        <taxon>Fusobacteriota</taxon>
        <taxon>Fusobacteriia</taxon>
        <taxon>Fusobacteriales</taxon>
        <taxon>Fusobacteriaceae</taxon>
        <taxon>Fusobacterium</taxon>
    </lineage>
</organism>
<dbReference type="Proteomes" id="UP000240258">
    <property type="component" value="Chromosome"/>
</dbReference>
<keyword evidence="3 5" id="KW-1133">Transmembrane helix</keyword>
<evidence type="ECO:0000256" key="2">
    <source>
        <dbReference type="ARBA" id="ARBA00022692"/>
    </source>
</evidence>
<gene>
    <name evidence="7" type="ORF">C4N19_08160</name>
</gene>
<sequence length="98" mass="11683">MPKEEEKIKNLYKILQLDIFQVRFALRLSVVLCITFTFTYVSKLEHAYWLPMSSFLMLMPYAEESKMKITNRVLGTIFGIVICWLLISLNQTHLYRFL</sequence>
<feature type="transmembrane region" description="Helical" evidence="5">
    <location>
        <begin position="69"/>
        <end position="89"/>
    </location>
</feature>
<dbReference type="EMBL" id="CP028102">
    <property type="protein sequence ID" value="AVQ19070.1"/>
    <property type="molecule type" value="Genomic_DNA"/>
</dbReference>
<dbReference type="InterPro" id="IPR049453">
    <property type="entry name" value="Memb_transporter_dom"/>
</dbReference>
<protein>
    <submittedName>
        <fullName evidence="7">FUSC family protein</fullName>
    </submittedName>
</protein>
<keyword evidence="8" id="KW-1185">Reference proteome</keyword>
<name>A0ABM6TXE9_FUSMR</name>
<evidence type="ECO:0000256" key="4">
    <source>
        <dbReference type="ARBA" id="ARBA00023136"/>
    </source>
</evidence>
<dbReference type="Pfam" id="PF13515">
    <property type="entry name" value="FUSC_2"/>
    <property type="match status" value="1"/>
</dbReference>
<accession>A0ABM6TXE9</accession>
<proteinExistence type="predicted"/>
<evidence type="ECO:0000313" key="7">
    <source>
        <dbReference type="EMBL" id="AVQ19070.1"/>
    </source>
</evidence>
<comment type="subcellular location">
    <subcellularLocation>
        <location evidence="1">Membrane</location>
        <topology evidence="1">Multi-pass membrane protein</topology>
    </subcellularLocation>
</comment>
<keyword evidence="2 5" id="KW-0812">Transmembrane</keyword>
<feature type="transmembrane region" description="Helical" evidence="5">
    <location>
        <begin position="20"/>
        <end position="40"/>
    </location>
</feature>
<evidence type="ECO:0000259" key="6">
    <source>
        <dbReference type="Pfam" id="PF13515"/>
    </source>
</evidence>
<keyword evidence="4 5" id="KW-0472">Membrane</keyword>
<feature type="domain" description="Integral membrane bound transporter" evidence="6">
    <location>
        <begin position="36"/>
        <end position="94"/>
    </location>
</feature>
<evidence type="ECO:0000256" key="1">
    <source>
        <dbReference type="ARBA" id="ARBA00004141"/>
    </source>
</evidence>
<evidence type="ECO:0000256" key="3">
    <source>
        <dbReference type="ARBA" id="ARBA00022989"/>
    </source>
</evidence>
<evidence type="ECO:0000256" key="5">
    <source>
        <dbReference type="SAM" id="Phobius"/>
    </source>
</evidence>
<reference evidence="8" key="1">
    <citation type="journal article" date="2018" name="MSphere">
        <title>Fusobacterium Genomics Using MinION and Illumina Sequencing Enables Genome Completion and Correction.</title>
        <authorList>
            <person name="Todd S.M."/>
            <person name="Settlage R.E."/>
            <person name="Lahmers K.K."/>
            <person name="Slade D.J."/>
        </authorList>
    </citation>
    <scope>NUCLEOTIDE SEQUENCE [LARGE SCALE GENOMIC DNA]</scope>
    <source>
        <strain evidence="8">ATCC 9817</strain>
    </source>
</reference>
<evidence type="ECO:0000313" key="8">
    <source>
        <dbReference type="Proteomes" id="UP000240258"/>
    </source>
</evidence>